<evidence type="ECO:0000256" key="1">
    <source>
        <dbReference type="ARBA" id="ARBA00004613"/>
    </source>
</evidence>
<evidence type="ECO:0000256" key="7">
    <source>
        <dbReference type="ARBA" id="ARBA00022801"/>
    </source>
</evidence>
<feature type="signal peptide" evidence="12">
    <location>
        <begin position="1"/>
        <end position="15"/>
    </location>
</feature>
<evidence type="ECO:0000313" key="14">
    <source>
        <dbReference type="Proteomes" id="UP000298138"/>
    </source>
</evidence>
<comment type="subcellular location">
    <subcellularLocation>
        <location evidence="1">Secreted</location>
    </subcellularLocation>
</comment>
<keyword evidence="4" id="KW-0719">Serine esterase</keyword>
<feature type="chain" id="PRO_5020883046" description="cutinase" evidence="12">
    <location>
        <begin position="16"/>
        <end position="210"/>
    </location>
</feature>
<dbReference type="PANTHER" id="PTHR48250:SF3">
    <property type="entry name" value="CUTINASE 1-RELATED"/>
    <property type="match status" value="1"/>
</dbReference>
<dbReference type="Proteomes" id="UP000298138">
    <property type="component" value="Unassembled WGS sequence"/>
</dbReference>
<evidence type="ECO:0000256" key="9">
    <source>
        <dbReference type="ARBA" id="ARBA00034045"/>
    </source>
</evidence>
<dbReference type="SMART" id="SM01110">
    <property type="entry name" value="Cutinase"/>
    <property type="match status" value="1"/>
</dbReference>
<dbReference type="PRINTS" id="PR00129">
    <property type="entry name" value="CUTINASE"/>
</dbReference>
<gene>
    <name evidence="13" type="ORF">EX30DRAFT_323917</name>
</gene>
<dbReference type="PANTHER" id="PTHR48250">
    <property type="entry name" value="CUTINASE 2-RELATED"/>
    <property type="match status" value="1"/>
</dbReference>
<comment type="similarity">
    <text evidence="2">Belongs to the cutinase family.</text>
</comment>
<dbReference type="InterPro" id="IPR011150">
    <property type="entry name" value="Cutinase_monf"/>
</dbReference>
<keyword evidence="6 12" id="KW-0732">Signal</keyword>
<evidence type="ECO:0000256" key="11">
    <source>
        <dbReference type="PIRSR" id="PIRSR611150-2"/>
    </source>
</evidence>
<sequence>MKFLVLLTSVTGALAAAVASPHQKRQTADDFDNGGCKGVVMVYARGSTELGNIGTLGPNLRSTLNSRFPNNFAMQGVAYPADLASNFLPDGSNAEAIATAKAKIEQVYNQCPTARILAGGYSQGSAVISNAVEQLSDAVKARLDGVVFFGYTKNLQNLGRIPGFPSNKLKVYCNVGDMVCSGTLIITAAHLTYGLKTTEAALWLASKVQL</sequence>
<dbReference type="Gene3D" id="3.40.50.1820">
    <property type="entry name" value="alpha/beta hydrolase"/>
    <property type="match status" value="1"/>
</dbReference>
<evidence type="ECO:0000256" key="4">
    <source>
        <dbReference type="ARBA" id="ARBA00022487"/>
    </source>
</evidence>
<name>A0A4S2MJW1_9PEZI</name>
<evidence type="ECO:0000256" key="8">
    <source>
        <dbReference type="ARBA" id="ARBA00023157"/>
    </source>
</evidence>
<dbReference type="FunFam" id="3.40.50.1820:FF:000235">
    <property type="entry name" value="Cutinase 1"/>
    <property type="match status" value="1"/>
</dbReference>
<keyword evidence="8 11" id="KW-1015">Disulfide bond</keyword>
<dbReference type="Pfam" id="PF01083">
    <property type="entry name" value="Cutinase"/>
    <property type="match status" value="1"/>
</dbReference>
<comment type="catalytic activity">
    <reaction evidence="9">
        <text>cutin + H2O = cutin monomers.</text>
        <dbReference type="EC" id="3.1.1.74"/>
    </reaction>
</comment>
<keyword evidence="7" id="KW-0378">Hydrolase</keyword>
<dbReference type="InterPro" id="IPR043579">
    <property type="entry name" value="CUTINASE_2"/>
</dbReference>
<feature type="active site" description="Nucleophile" evidence="10">
    <location>
        <position position="122"/>
    </location>
</feature>
<reference evidence="13 14" key="1">
    <citation type="submission" date="2019-04" db="EMBL/GenBank/DDBJ databases">
        <title>Comparative genomics and transcriptomics to analyze fruiting body development in filamentous ascomycetes.</title>
        <authorList>
            <consortium name="DOE Joint Genome Institute"/>
            <person name="Lutkenhaus R."/>
            <person name="Traeger S."/>
            <person name="Breuer J."/>
            <person name="Kuo A."/>
            <person name="Lipzen A."/>
            <person name="Pangilinan J."/>
            <person name="Dilworth D."/>
            <person name="Sandor L."/>
            <person name="Poggeler S."/>
            <person name="Barry K."/>
            <person name="Grigoriev I.V."/>
            <person name="Nowrousian M."/>
        </authorList>
    </citation>
    <scope>NUCLEOTIDE SEQUENCE [LARGE SCALE GENOMIC DNA]</scope>
    <source>
        <strain evidence="13 14">CBS 389.68</strain>
    </source>
</reference>
<evidence type="ECO:0000256" key="6">
    <source>
        <dbReference type="ARBA" id="ARBA00022729"/>
    </source>
</evidence>
<accession>A0A4S2MJW1</accession>
<evidence type="ECO:0000256" key="12">
    <source>
        <dbReference type="SAM" id="SignalP"/>
    </source>
</evidence>
<dbReference type="EMBL" id="ML220157">
    <property type="protein sequence ID" value="TGZ77220.1"/>
    <property type="molecule type" value="Genomic_DNA"/>
</dbReference>
<evidence type="ECO:0000256" key="2">
    <source>
        <dbReference type="ARBA" id="ARBA00007534"/>
    </source>
</evidence>
<evidence type="ECO:0000256" key="10">
    <source>
        <dbReference type="PIRSR" id="PIRSR611150-1"/>
    </source>
</evidence>
<feature type="disulfide bond" evidence="11">
    <location>
        <begin position="173"/>
        <end position="180"/>
    </location>
</feature>
<dbReference type="InterPro" id="IPR029058">
    <property type="entry name" value="AB_hydrolase_fold"/>
</dbReference>
<feature type="active site" evidence="10">
    <location>
        <position position="177"/>
    </location>
</feature>
<dbReference type="OrthoDB" id="3225429at2759"/>
<organism evidence="13 14">
    <name type="scientific">Ascodesmis nigricans</name>
    <dbReference type="NCBI Taxonomy" id="341454"/>
    <lineage>
        <taxon>Eukaryota</taxon>
        <taxon>Fungi</taxon>
        <taxon>Dikarya</taxon>
        <taxon>Ascomycota</taxon>
        <taxon>Pezizomycotina</taxon>
        <taxon>Pezizomycetes</taxon>
        <taxon>Pezizales</taxon>
        <taxon>Ascodesmidaceae</taxon>
        <taxon>Ascodesmis</taxon>
    </lineage>
</organism>
<dbReference type="GO" id="GO:0005576">
    <property type="term" value="C:extracellular region"/>
    <property type="evidence" value="ECO:0007669"/>
    <property type="project" value="UniProtKB-SubCell"/>
</dbReference>
<feature type="active site" description="Proton donor/acceptor" evidence="10">
    <location>
        <position position="190"/>
    </location>
</feature>
<protein>
    <recommendedName>
        <fullName evidence="3">cutinase</fullName>
        <ecNumber evidence="3">3.1.1.74</ecNumber>
    </recommendedName>
</protein>
<keyword evidence="5" id="KW-0964">Secreted</keyword>
<dbReference type="SUPFAM" id="SSF53474">
    <property type="entry name" value="alpha/beta-Hydrolases"/>
    <property type="match status" value="1"/>
</dbReference>
<dbReference type="InterPro" id="IPR000675">
    <property type="entry name" value="Cutinase/axe"/>
</dbReference>
<dbReference type="AlphaFoldDB" id="A0A4S2MJW1"/>
<feature type="disulfide bond" evidence="11">
    <location>
        <begin position="36"/>
        <end position="111"/>
    </location>
</feature>
<dbReference type="GO" id="GO:0016052">
    <property type="term" value="P:carbohydrate catabolic process"/>
    <property type="evidence" value="ECO:0007669"/>
    <property type="project" value="TreeGrafter"/>
</dbReference>
<evidence type="ECO:0000313" key="13">
    <source>
        <dbReference type="EMBL" id="TGZ77220.1"/>
    </source>
</evidence>
<evidence type="ECO:0000256" key="3">
    <source>
        <dbReference type="ARBA" id="ARBA00013095"/>
    </source>
</evidence>
<evidence type="ECO:0000256" key="5">
    <source>
        <dbReference type="ARBA" id="ARBA00022525"/>
    </source>
</evidence>
<keyword evidence="14" id="KW-1185">Reference proteome</keyword>
<dbReference type="STRING" id="341454.A0A4S2MJW1"/>
<dbReference type="InParanoid" id="A0A4S2MJW1"/>
<dbReference type="PROSITE" id="PS00931">
    <property type="entry name" value="CUTINASE_2"/>
    <property type="match status" value="1"/>
</dbReference>
<dbReference type="EC" id="3.1.1.74" evidence="3"/>
<dbReference type="GO" id="GO:0050525">
    <property type="term" value="F:cutinase activity"/>
    <property type="evidence" value="ECO:0007669"/>
    <property type="project" value="UniProtKB-EC"/>
</dbReference>
<proteinExistence type="inferred from homology"/>